<sequence length="218" mass="24670">MAGGKAFAVIMRRYSVYTTIVVLGALAGYRLVDDGVHKLLRIQQMSAEDMKTSQVSQNFVIAVDKVPCQLCELIGFLTSRMHPSPMTLSVITASVTLAGGRVRGKIPILTNFGQPKPLESSEIPWYVNGSLVRELTILREKSKHQHFPNVDNAKVYFTFVKEIHQMSKIEKMKECLKALIKVYGILKWSGYQIKRVRLGEEESKQTETMHHVFFLIQA</sequence>
<organism evidence="2 3">
    <name type="scientific">Nepenthes gracilis</name>
    <name type="common">Slender pitcher plant</name>
    <dbReference type="NCBI Taxonomy" id="150966"/>
    <lineage>
        <taxon>Eukaryota</taxon>
        <taxon>Viridiplantae</taxon>
        <taxon>Streptophyta</taxon>
        <taxon>Embryophyta</taxon>
        <taxon>Tracheophyta</taxon>
        <taxon>Spermatophyta</taxon>
        <taxon>Magnoliopsida</taxon>
        <taxon>eudicotyledons</taxon>
        <taxon>Gunneridae</taxon>
        <taxon>Pentapetalae</taxon>
        <taxon>Caryophyllales</taxon>
        <taxon>Nepenthaceae</taxon>
        <taxon>Nepenthes</taxon>
    </lineage>
</organism>
<name>A0AAD3XL64_NEPGR</name>
<keyword evidence="1" id="KW-0472">Membrane</keyword>
<dbReference type="GO" id="GO:0045275">
    <property type="term" value="C:respiratory chain complex III"/>
    <property type="evidence" value="ECO:0007669"/>
    <property type="project" value="InterPro"/>
</dbReference>
<dbReference type="AlphaFoldDB" id="A0AAD3XL64"/>
<evidence type="ECO:0000313" key="3">
    <source>
        <dbReference type="Proteomes" id="UP001279734"/>
    </source>
</evidence>
<keyword evidence="1" id="KW-0812">Transmembrane</keyword>
<reference evidence="2" key="1">
    <citation type="submission" date="2023-05" db="EMBL/GenBank/DDBJ databases">
        <title>Nepenthes gracilis genome sequencing.</title>
        <authorList>
            <person name="Fukushima K."/>
        </authorList>
    </citation>
    <scope>NUCLEOTIDE SEQUENCE</scope>
    <source>
        <strain evidence="2">SING2019-196</strain>
    </source>
</reference>
<dbReference type="Gene3D" id="1.20.5.260">
    <property type="entry name" value="Cytochrome b-c1 complex subunit 9"/>
    <property type="match status" value="1"/>
</dbReference>
<evidence type="ECO:0000256" key="1">
    <source>
        <dbReference type="SAM" id="Phobius"/>
    </source>
</evidence>
<dbReference type="GO" id="GO:0005739">
    <property type="term" value="C:mitochondrion"/>
    <property type="evidence" value="ECO:0007669"/>
    <property type="project" value="GOC"/>
</dbReference>
<proteinExistence type="predicted"/>
<keyword evidence="1" id="KW-1133">Transmembrane helix</keyword>
<dbReference type="Proteomes" id="UP001279734">
    <property type="component" value="Unassembled WGS sequence"/>
</dbReference>
<dbReference type="GO" id="GO:0006122">
    <property type="term" value="P:mitochondrial electron transport, ubiquinol to cytochrome c"/>
    <property type="evidence" value="ECO:0007669"/>
    <property type="project" value="InterPro"/>
</dbReference>
<keyword evidence="3" id="KW-1185">Reference proteome</keyword>
<accession>A0AAD3XL64</accession>
<feature type="transmembrane region" description="Helical" evidence="1">
    <location>
        <begin position="14"/>
        <end position="32"/>
    </location>
</feature>
<gene>
    <name evidence="2" type="ORF">Nepgr_010583</name>
</gene>
<dbReference type="InterPro" id="IPR036656">
    <property type="entry name" value="QCR9_sf"/>
</dbReference>
<dbReference type="EMBL" id="BSYO01000008">
    <property type="protein sequence ID" value="GMH08743.1"/>
    <property type="molecule type" value="Genomic_DNA"/>
</dbReference>
<protein>
    <submittedName>
        <fullName evidence="2">Uncharacterized protein</fullName>
    </submittedName>
</protein>
<evidence type="ECO:0000313" key="2">
    <source>
        <dbReference type="EMBL" id="GMH08743.1"/>
    </source>
</evidence>
<comment type="caution">
    <text evidence="2">The sequence shown here is derived from an EMBL/GenBank/DDBJ whole genome shotgun (WGS) entry which is preliminary data.</text>
</comment>